<evidence type="ECO:0000313" key="2">
    <source>
        <dbReference type="EMBL" id="KAA3523780.1"/>
    </source>
</evidence>
<keyword evidence="1" id="KW-0732">Signal</keyword>
<dbReference type="EMBL" id="QUSG01000015">
    <property type="protein sequence ID" value="KAA3523780.1"/>
    <property type="molecule type" value="Genomic_DNA"/>
</dbReference>
<evidence type="ECO:0000313" key="4">
    <source>
        <dbReference type="EMBL" id="MVA58843.1"/>
    </source>
</evidence>
<dbReference type="RefSeq" id="WP_060718311.1">
    <property type="nucleotide sequence ID" value="NZ_AP023268.1"/>
</dbReference>
<dbReference type="EMBL" id="QUSG01000014">
    <property type="protein sequence ID" value="KAA3524097.1"/>
    <property type="molecule type" value="Genomic_DNA"/>
</dbReference>
<reference evidence="4 6" key="2">
    <citation type="submission" date="2019-12" db="EMBL/GenBank/DDBJ databases">
        <title>Whole-genome sequencing of Allorhizobium vitis.</title>
        <authorList>
            <person name="Gan H.M."/>
            <person name="Szegedi E."/>
            <person name="Burr T."/>
            <person name="Savka M.A."/>
        </authorList>
    </citation>
    <scope>NUCLEOTIDE SEQUENCE [LARGE SCALE GENOMIC DNA]</scope>
    <source>
        <strain evidence="4 6">CG415</strain>
    </source>
</reference>
<protein>
    <submittedName>
        <fullName evidence="2">DUF1007 family protein</fullName>
    </submittedName>
</protein>
<organism evidence="2 5">
    <name type="scientific">Agrobacterium vitis</name>
    <name type="common">Rhizobium vitis</name>
    <dbReference type="NCBI Taxonomy" id="373"/>
    <lineage>
        <taxon>Bacteria</taxon>
        <taxon>Pseudomonadati</taxon>
        <taxon>Pseudomonadota</taxon>
        <taxon>Alphaproteobacteria</taxon>
        <taxon>Hyphomicrobiales</taxon>
        <taxon>Rhizobiaceae</taxon>
        <taxon>Rhizobium/Agrobacterium group</taxon>
        <taxon>Agrobacterium</taxon>
    </lineage>
</organism>
<dbReference type="Proteomes" id="UP000436911">
    <property type="component" value="Unassembled WGS sequence"/>
</dbReference>
<dbReference type="EMBL" id="WPHU01000010">
    <property type="protein sequence ID" value="MVA58843.1"/>
    <property type="molecule type" value="Genomic_DNA"/>
</dbReference>
<evidence type="ECO:0000313" key="3">
    <source>
        <dbReference type="EMBL" id="KAA3524097.1"/>
    </source>
</evidence>
<evidence type="ECO:0000256" key="1">
    <source>
        <dbReference type="SAM" id="SignalP"/>
    </source>
</evidence>
<dbReference type="GeneID" id="60683290"/>
<proteinExistence type="predicted"/>
<feature type="chain" id="PRO_5013474143" evidence="1">
    <location>
        <begin position="28"/>
        <end position="219"/>
    </location>
</feature>
<evidence type="ECO:0000313" key="6">
    <source>
        <dbReference type="Proteomes" id="UP000440716"/>
    </source>
</evidence>
<reference evidence="2 5" key="1">
    <citation type="submission" date="2018-08" db="EMBL/GenBank/DDBJ databases">
        <title>Genome sequencing of Agrobacterium vitis strain ICMP 10754.</title>
        <authorList>
            <person name="Visnovsky S.B."/>
            <person name="Pitman A.R."/>
        </authorList>
    </citation>
    <scope>NUCLEOTIDE SEQUENCE [LARGE SCALE GENOMIC DNA]</scope>
    <source>
        <strain evidence="2 5">ICMP 10754</strain>
    </source>
</reference>
<comment type="caution">
    <text evidence="2">The sequence shown here is derived from an EMBL/GenBank/DDBJ whole genome shotgun (WGS) entry which is preliminary data.</text>
</comment>
<feature type="signal peptide" evidence="1">
    <location>
        <begin position="1"/>
        <end position="27"/>
    </location>
</feature>
<evidence type="ECO:0000313" key="5">
    <source>
        <dbReference type="Proteomes" id="UP000436911"/>
    </source>
</evidence>
<dbReference type="PIRSF" id="PIRSF008159">
    <property type="entry name" value="UCP008159_ABC"/>
    <property type="match status" value="1"/>
</dbReference>
<dbReference type="Proteomes" id="UP000440716">
    <property type="component" value="Unassembled WGS sequence"/>
</dbReference>
<name>A0A109CSH3_AGRVI</name>
<accession>A0A109CSH3</accession>
<sequence length="219" mass="24153">MNIARPLLLAGFLVAGFLGLSAPSAFAHPHVFVQARLEVVAGADNTIKELRNTWRFDEVFSSSVMLDFDKNGDLKLDHSELQDIANTIRSSLGDYGYFTFISASGATINVAKPQVFNADYKDNQLLVFFIVKPEKPMPIKGNLSFGVHDPTLYTAIDFKQDSDIVETGDALKKCKRTVVRPNPDDVIKQNQASLTEAFFNDPTGTDMGKLFATRLDLAC</sequence>
<dbReference type="Pfam" id="PF06226">
    <property type="entry name" value="DUF1007"/>
    <property type="match status" value="1"/>
</dbReference>
<dbReference type="OrthoDB" id="1679673at2"/>
<dbReference type="InterPro" id="IPR016537">
    <property type="entry name" value="UCP008159_ABC"/>
</dbReference>
<dbReference type="InterPro" id="IPR010412">
    <property type="entry name" value="DUF1007"/>
</dbReference>
<gene>
    <name evidence="3" type="ORF">DXT89_19090</name>
    <name evidence="2" type="ORF">DXT89_20310</name>
    <name evidence="4" type="ORF">GOZ88_22295</name>
</gene>
<dbReference type="AlphaFoldDB" id="A0A109CSH3"/>